<dbReference type="PANTHER" id="PTHR48053:SF164">
    <property type="entry name" value="LEUCINE-RICH REPEAT-CONTAINING N-TERMINAL PLANT-TYPE DOMAIN-CONTAINING PROTEIN"/>
    <property type="match status" value="1"/>
</dbReference>
<gene>
    <name evidence="7" type="ORF">BQ4739_LOCUS17220</name>
    <name evidence="8" type="ORF">BQ4739_LOCUS18571</name>
</gene>
<dbReference type="GO" id="GO:0005930">
    <property type="term" value="C:axoneme"/>
    <property type="evidence" value="ECO:0007669"/>
    <property type="project" value="UniProtKB-SubCell"/>
</dbReference>
<feature type="compositionally biased region" description="Low complexity" evidence="4">
    <location>
        <begin position="735"/>
        <end position="773"/>
    </location>
</feature>
<dbReference type="Gene3D" id="3.80.10.10">
    <property type="entry name" value="Ribonuclease Inhibitor"/>
    <property type="match status" value="1"/>
</dbReference>
<keyword evidence="5" id="KW-0472">Membrane</keyword>
<feature type="signal peptide" evidence="6">
    <location>
        <begin position="1"/>
        <end position="18"/>
    </location>
</feature>
<dbReference type="EMBL" id="FNXT01001313">
    <property type="protein sequence ID" value="SZX78268.1"/>
    <property type="molecule type" value="Genomic_DNA"/>
</dbReference>
<evidence type="ECO:0000256" key="1">
    <source>
        <dbReference type="ARBA" id="ARBA00004167"/>
    </source>
</evidence>
<comment type="subcellular location">
    <subcellularLocation>
        <location evidence="2">Cytoplasm</location>
        <location evidence="2">Cytoskeleton</location>
        <location evidence="2">Cilium axoneme</location>
    </subcellularLocation>
    <subcellularLocation>
        <location evidence="1">Membrane</location>
        <topology evidence="1">Single-pass membrane protein</topology>
    </subcellularLocation>
</comment>
<feature type="compositionally biased region" description="Low complexity" evidence="4">
    <location>
        <begin position="555"/>
        <end position="568"/>
    </location>
</feature>
<dbReference type="InterPro" id="IPR032675">
    <property type="entry name" value="LRR_dom_sf"/>
</dbReference>
<evidence type="ECO:0000256" key="6">
    <source>
        <dbReference type="SAM" id="SignalP"/>
    </source>
</evidence>
<keyword evidence="5" id="KW-1133">Transmembrane helix</keyword>
<dbReference type="EMBL" id="FNXT01001267">
    <property type="protein sequence ID" value="SZX76853.1"/>
    <property type="molecule type" value="Genomic_DNA"/>
</dbReference>
<feature type="compositionally biased region" description="Pro residues" evidence="4">
    <location>
        <begin position="1074"/>
        <end position="1084"/>
    </location>
</feature>
<evidence type="ECO:0000256" key="3">
    <source>
        <dbReference type="ARBA" id="ARBA00022729"/>
    </source>
</evidence>
<feature type="transmembrane region" description="Helical" evidence="5">
    <location>
        <begin position="987"/>
        <end position="1013"/>
    </location>
</feature>
<feature type="compositionally biased region" description="Gly residues" evidence="4">
    <location>
        <begin position="1055"/>
        <end position="1066"/>
    </location>
</feature>
<feature type="region of interest" description="Disordered" evidence="4">
    <location>
        <begin position="533"/>
        <end position="568"/>
    </location>
</feature>
<dbReference type="STRING" id="3088.A0A383WHY2"/>
<evidence type="ECO:0000313" key="7">
    <source>
        <dbReference type="EMBL" id="SZX76853.1"/>
    </source>
</evidence>
<organism evidence="7 9">
    <name type="scientific">Tetradesmus obliquus</name>
    <name type="common">Green alga</name>
    <name type="synonym">Acutodesmus obliquus</name>
    <dbReference type="NCBI Taxonomy" id="3088"/>
    <lineage>
        <taxon>Eukaryota</taxon>
        <taxon>Viridiplantae</taxon>
        <taxon>Chlorophyta</taxon>
        <taxon>core chlorophytes</taxon>
        <taxon>Chlorophyceae</taxon>
        <taxon>CS clade</taxon>
        <taxon>Sphaeropleales</taxon>
        <taxon>Scenedesmaceae</taxon>
        <taxon>Tetradesmus</taxon>
    </lineage>
</organism>
<feature type="compositionally biased region" description="Low complexity" evidence="4">
    <location>
        <begin position="660"/>
        <end position="712"/>
    </location>
</feature>
<accession>A0A383WHY2</accession>
<keyword evidence="3 6" id="KW-0732">Signal</keyword>
<dbReference type="PANTHER" id="PTHR48053">
    <property type="entry name" value="LEUCINE RICH REPEAT FAMILY PROTEIN, EXPRESSED"/>
    <property type="match status" value="1"/>
</dbReference>
<reference evidence="7 9" key="1">
    <citation type="submission" date="2016-10" db="EMBL/GenBank/DDBJ databases">
        <authorList>
            <person name="Cai Z."/>
        </authorList>
    </citation>
    <scope>NUCLEOTIDE SEQUENCE [LARGE SCALE GENOMIC DNA]</scope>
</reference>
<evidence type="ECO:0000256" key="2">
    <source>
        <dbReference type="ARBA" id="ARBA00004430"/>
    </source>
</evidence>
<keyword evidence="9" id="KW-1185">Reference proteome</keyword>
<feature type="chain" id="PRO_5036333892" description="L domain-like protein" evidence="6">
    <location>
        <begin position="19"/>
        <end position="1084"/>
    </location>
</feature>
<evidence type="ECO:0000256" key="4">
    <source>
        <dbReference type="SAM" id="MobiDB-lite"/>
    </source>
</evidence>
<dbReference type="InterPro" id="IPR051716">
    <property type="entry name" value="Plant_RL_S/T_kinase"/>
</dbReference>
<name>A0A383WHY2_TETOB</name>
<evidence type="ECO:0008006" key="10">
    <source>
        <dbReference type="Google" id="ProtNLM"/>
    </source>
</evidence>
<dbReference type="AlphaFoldDB" id="A0A383WHY2"/>
<evidence type="ECO:0000313" key="8">
    <source>
        <dbReference type="EMBL" id="SZX78268.1"/>
    </source>
</evidence>
<feature type="region of interest" description="Disordered" evidence="4">
    <location>
        <begin position="1055"/>
        <end position="1084"/>
    </location>
</feature>
<keyword evidence="5" id="KW-0812">Transmembrane</keyword>
<proteinExistence type="predicted"/>
<feature type="region of interest" description="Disordered" evidence="4">
    <location>
        <begin position="660"/>
        <end position="790"/>
    </location>
</feature>
<evidence type="ECO:0000313" key="9">
    <source>
        <dbReference type="Proteomes" id="UP000256970"/>
    </source>
</evidence>
<protein>
    <recommendedName>
        <fullName evidence="10">L domain-like protein</fullName>
    </recommendedName>
</protein>
<dbReference type="SUPFAM" id="SSF52058">
    <property type="entry name" value="L domain-like"/>
    <property type="match status" value="1"/>
</dbReference>
<sequence length="1084" mass="111929">MAAIIALGTLGLILQAHAQVTVPQIDILAQKGCSGGGTALVPNMQDCVVDEVMGSNGTLSFTFNVGPKAKHSLLLTLRSVGGAAVMRLYNKKDTAQNGQVVYYNDAVTESFLRVPASELGPGQYTLVVQGMGGATQKILLYLRVQTPAAGARLAPADKAALVSIMRECCPKQKGPMSPEICTTFLPAALNAKQPEDDLCNVGDFVCDEDGHLQKIDFSNAGLVCPKGFPAAFGSFPALETLMLRYNDFSGDTLTNVAEVLAPVKTLRRLMMGSTNLTGTVPCSLFEDHALKTLMISINQLEGSVPACVLASTTLEELYMSRTTLSGELPDSFSPDSQLRVWYAINKDPATGDIAGPGFTGTIPSSLSNAANLAFVELSHHQLTGGVPTLPAKIRMFESQSNALDGTIASPLPNELVYIDVMNNSLTGPLPDFSETPELTLADFSDNMLTGFLPPSFGAAASNMVYLDLSQNKLSGDINPGTLWERLPQLQYCFLQENALEGVVPASLAANSKMVALNLAYNNLEGDLDAFASAINPPATQSPQMGPAGTPKRKLQQQQQPAAAAAGQPAHSLVAKKLFGSYEEYTAPNPAGWQLNRQYVAALATHTVDAARRRLQQAAVQDTPAAGGATTTVVAPPTAPAAAAAATKPAPAAATTLPTTAADLPATTTPITETPAEPAVSAAAPEPAVAAAADPAADPAAPAEPAAAAAEAPITPTGRAGSVPTVPGEQSAVPLDQQVPGQEQQVPDVEPVDPAAAPDAAAQQQQQEPAAEVPGSAAQQGPDQAPVGEQQQNDIGSMQIPTSSALAGNSFLYLNVSNNWIKGGVPEAMGGLEMFRSPANSTDPYDLYVFNRGGPDRTLDLTNNAMYGEFPMFLINQAPDLPDSCLCNTDFNVTAGNNIFCPTKATLGAAKFSKQQLQRLDEAKYTCLMPRANGAASPVSLSSYLGKSANWLTEIPAESTLPEKAPRARQVSAPAAASRGAGGGSGQLGGGAIAGIIIAVLAGLAILGSLAYFVGYKKFYQVHKATSFKRGVLPDGPAFEGAGAPGPYPAAAYGAGAGAGAAAGSAGGAVSPDIEMPPPSRSTGL</sequence>
<feature type="region of interest" description="Disordered" evidence="4">
    <location>
        <begin position="961"/>
        <end position="984"/>
    </location>
</feature>
<evidence type="ECO:0000256" key="5">
    <source>
        <dbReference type="SAM" id="Phobius"/>
    </source>
</evidence>
<dbReference type="GO" id="GO:0016020">
    <property type="term" value="C:membrane"/>
    <property type="evidence" value="ECO:0007669"/>
    <property type="project" value="UniProtKB-SubCell"/>
</dbReference>
<dbReference type="Proteomes" id="UP000256970">
    <property type="component" value="Unassembled WGS sequence"/>
</dbReference>